<sequence>MIYNKSILIKELTESYFDHSISNKRRLGYALFLALVSFAFHYILRTLEKSVLSDAVPKYMSPSCFSTLFIYVDLFYLFIVSYLATNYNFLTFDEIRNNKWYIPIKFGFSPIKMILTKLYARLITITFIYGFGFLLMLFLTTLLKYPLVFEYIIPIFALGLIDFIFIMIVSMTASLYFKKGIISNYALLFSVISIIVLKRYLGYYSLINDISNFQNIYILSKFSKYFSILIFASIICILIIITKGITNAEYYNFSLYEMDYDIPDDVIITMQPDSEFKRTITHIIDPNKRLRILTRILNSLLFILILSFIIVNVIVLVISISTARKEVAIFRVIPYVFQSESMYPAIMYNDLVFFEKTNDIKVSIGDIVIYESNGEASIARVQLSQAGKVTVSIDNHPSESEGRVYSETININQIYGKYIGKSRWLGLLILFANSTIGRLTLLLIPIILLFYYKPIVAMLRYIINNGMNEE</sequence>
<protein>
    <submittedName>
        <fullName evidence="1">S24 family peptidase</fullName>
    </submittedName>
</protein>
<dbReference type="CDD" id="cd06529">
    <property type="entry name" value="S24_LexA-like"/>
    <property type="match status" value="1"/>
</dbReference>
<proteinExistence type="predicted"/>
<dbReference type="InterPro" id="IPR039418">
    <property type="entry name" value="LexA-like"/>
</dbReference>
<dbReference type="KEGG" id="rher:EHE19_010380"/>
<dbReference type="OrthoDB" id="1650552at2"/>
<dbReference type="AlphaFoldDB" id="A0A4U7JKB0"/>
<gene>
    <name evidence="1" type="ORF">EHE19_010380</name>
</gene>
<accession>A0A4U7JKB0</accession>
<reference evidence="1 2" key="1">
    <citation type="submission" date="2020-09" db="EMBL/GenBank/DDBJ databases">
        <title>Characterization and genome sequencing of Ruminiclostridium sp. nov. MA18.</title>
        <authorList>
            <person name="Rettenmaier R."/>
            <person name="Kowollik M.-L."/>
            <person name="Liebl W."/>
            <person name="Zverlov V."/>
        </authorList>
    </citation>
    <scope>NUCLEOTIDE SEQUENCE [LARGE SCALE GENOMIC DNA]</scope>
    <source>
        <strain evidence="1 2">MA18</strain>
    </source>
</reference>
<keyword evidence="2" id="KW-1185">Reference proteome</keyword>
<dbReference type="Proteomes" id="UP000306409">
    <property type="component" value="Chromosome"/>
</dbReference>
<dbReference type="SUPFAM" id="SSF51306">
    <property type="entry name" value="LexA/Signal peptidase"/>
    <property type="match status" value="1"/>
</dbReference>
<dbReference type="Gene3D" id="2.10.109.10">
    <property type="entry name" value="Umud Fragment, subunit A"/>
    <property type="match status" value="1"/>
</dbReference>
<organism evidence="1 2">
    <name type="scientific">Ruminiclostridium herbifermentans</name>
    <dbReference type="NCBI Taxonomy" id="2488810"/>
    <lineage>
        <taxon>Bacteria</taxon>
        <taxon>Bacillati</taxon>
        <taxon>Bacillota</taxon>
        <taxon>Clostridia</taxon>
        <taxon>Eubacteriales</taxon>
        <taxon>Oscillospiraceae</taxon>
        <taxon>Ruminiclostridium</taxon>
    </lineage>
</organism>
<name>A0A4U7JKB0_9FIRM</name>
<evidence type="ECO:0000313" key="1">
    <source>
        <dbReference type="EMBL" id="QNU65347.1"/>
    </source>
</evidence>
<dbReference type="EMBL" id="CP061336">
    <property type="protein sequence ID" value="QNU65347.1"/>
    <property type="molecule type" value="Genomic_DNA"/>
</dbReference>
<dbReference type="RefSeq" id="WP_137696003.1">
    <property type="nucleotide sequence ID" value="NZ_CP061336.1"/>
</dbReference>
<dbReference type="InterPro" id="IPR036286">
    <property type="entry name" value="LexA/Signal_pep-like_sf"/>
</dbReference>
<evidence type="ECO:0000313" key="2">
    <source>
        <dbReference type="Proteomes" id="UP000306409"/>
    </source>
</evidence>